<organism evidence="2 3">
    <name type="scientific">Cordylochernes scorpioides</name>
    <dbReference type="NCBI Taxonomy" id="51811"/>
    <lineage>
        <taxon>Eukaryota</taxon>
        <taxon>Metazoa</taxon>
        <taxon>Ecdysozoa</taxon>
        <taxon>Arthropoda</taxon>
        <taxon>Chelicerata</taxon>
        <taxon>Arachnida</taxon>
        <taxon>Pseudoscorpiones</taxon>
        <taxon>Cheliferoidea</taxon>
        <taxon>Chernetidae</taxon>
        <taxon>Cordylochernes</taxon>
    </lineage>
</organism>
<reference evidence="2 3" key="1">
    <citation type="submission" date="2022-01" db="EMBL/GenBank/DDBJ databases">
        <title>A chromosomal length assembly of Cordylochernes scorpioides.</title>
        <authorList>
            <person name="Zeh D."/>
            <person name="Zeh J."/>
        </authorList>
    </citation>
    <scope>NUCLEOTIDE SEQUENCE [LARGE SCALE GENOMIC DNA]</scope>
    <source>
        <strain evidence="2">IN4F17</strain>
        <tissue evidence="2">Whole Body</tissue>
    </source>
</reference>
<evidence type="ECO:0000259" key="1">
    <source>
        <dbReference type="Pfam" id="PF13843"/>
    </source>
</evidence>
<sequence>MKWVVKARIAGKCNFRQYIPSKPARYSLKMYLLCDARTFYTVNIKSYVVNNLGPFYKSNTPDDVVETKYYHFFYPTGIDLSALLFLASMKLQLLYHMSPRNKKIRYPVVNNALNKNN</sequence>
<keyword evidence="3" id="KW-1185">Reference proteome</keyword>
<accession>A0ABY6LPG6</accession>
<name>A0ABY6LPG6_9ARAC</name>
<gene>
    <name evidence="2" type="ORF">LAZ67_21001323</name>
</gene>
<dbReference type="InterPro" id="IPR029526">
    <property type="entry name" value="PGBD"/>
</dbReference>
<dbReference type="EMBL" id="CP092883">
    <property type="protein sequence ID" value="UYV82201.1"/>
    <property type="molecule type" value="Genomic_DNA"/>
</dbReference>
<dbReference type="Pfam" id="PF13843">
    <property type="entry name" value="DDE_Tnp_1_7"/>
    <property type="match status" value="1"/>
</dbReference>
<proteinExistence type="predicted"/>
<evidence type="ECO:0000313" key="2">
    <source>
        <dbReference type="EMBL" id="UYV82201.1"/>
    </source>
</evidence>
<protein>
    <recommendedName>
        <fullName evidence="1">PiggyBac transposable element-derived protein domain-containing protein</fullName>
    </recommendedName>
</protein>
<evidence type="ECO:0000313" key="3">
    <source>
        <dbReference type="Proteomes" id="UP001235939"/>
    </source>
</evidence>
<feature type="domain" description="PiggyBac transposable element-derived protein" evidence="1">
    <location>
        <begin position="8"/>
        <end position="48"/>
    </location>
</feature>
<dbReference type="Proteomes" id="UP001235939">
    <property type="component" value="Chromosome 21"/>
</dbReference>